<dbReference type="CDD" id="cd00051">
    <property type="entry name" value="EFh"/>
    <property type="match status" value="1"/>
</dbReference>
<dbReference type="InterPro" id="IPR002048">
    <property type="entry name" value="EF_hand_dom"/>
</dbReference>
<feature type="domain" description="EF-hand" evidence="4">
    <location>
        <begin position="136"/>
        <end position="172"/>
    </location>
</feature>
<feature type="domain" description="EF-hand" evidence="4">
    <location>
        <begin position="59"/>
        <end position="94"/>
    </location>
</feature>
<comment type="caution">
    <text evidence="5">The sequence shown here is derived from an EMBL/GenBank/DDBJ whole genome shotgun (WGS) entry which is preliminary data.</text>
</comment>
<keyword evidence="1" id="KW-0677">Repeat</keyword>
<dbReference type="Proteomes" id="UP000601435">
    <property type="component" value="Unassembled WGS sequence"/>
</dbReference>
<name>A0A812QGV8_9DINO</name>
<evidence type="ECO:0000259" key="4">
    <source>
        <dbReference type="PROSITE" id="PS50222"/>
    </source>
</evidence>
<dbReference type="EMBL" id="CAJNJA010015962">
    <property type="protein sequence ID" value="CAE7371674.1"/>
    <property type="molecule type" value="Genomic_DNA"/>
</dbReference>
<keyword evidence="6" id="KW-1185">Reference proteome</keyword>
<dbReference type="InterPro" id="IPR011992">
    <property type="entry name" value="EF-hand-dom_pair"/>
</dbReference>
<dbReference type="Pfam" id="PF13499">
    <property type="entry name" value="EF-hand_7"/>
    <property type="match status" value="1"/>
</dbReference>
<dbReference type="AlphaFoldDB" id="A0A812QGV8"/>
<accession>A0A812QGV8</accession>
<dbReference type="SUPFAM" id="SSF47473">
    <property type="entry name" value="EF-hand"/>
    <property type="match status" value="2"/>
</dbReference>
<sequence length="405" mass="45377">MPDDHELDLQGFLGVLADSPSSNPSPSSSPSKRASLLSRVSEHAGRHFTALSSLVSPGTSEEQLRAKFDEIDVDGNGSLSRQEVEAAFLQLGRSRAEVEHELNRWPLEDGVDFRTFRLMVKRPGSSTWLDLPGIGLKDGDLRDAFDVIDTDKSGQLMGREEIADALRELGKSQKQISRLVNDLPEDQFLDFEGFRQLAKGRSLASRFSWASRDKSGPERMTEEQLWAMFSSIDADGNGKLSTAEIEEALIELGRSQAEVELELRRWPCEDGVDFETFKLMTKPPKVSWLRELPGLRAFTDTVSEFFGSFSDDELREAFEKIDVDNSGKLEKSELAKALQEMGKSPSRIDGLLERMPSGQELDFEDFRELVKPAKPSLLFGERTPKARRSETAKKTVRCWSLGSRV</sequence>
<keyword evidence="2" id="KW-0106">Calcium</keyword>
<evidence type="ECO:0000256" key="1">
    <source>
        <dbReference type="ARBA" id="ARBA00022737"/>
    </source>
</evidence>
<dbReference type="InterPro" id="IPR050145">
    <property type="entry name" value="Centrin_CML-like"/>
</dbReference>
<dbReference type="PROSITE" id="PS00018">
    <property type="entry name" value="EF_HAND_1"/>
    <property type="match status" value="3"/>
</dbReference>
<dbReference type="InterPro" id="IPR018247">
    <property type="entry name" value="EF_Hand_1_Ca_BS"/>
</dbReference>
<dbReference type="Gene3D" id="1.10.238.10">
    <property type="entry name" value="EF-hand"/>
    <property type="match status" value="4"/>
</dbReference>
<dbReference type="Pfam" id="PF13202">
    <property type="entry name" value="EF-hand_5"/>
    <property type="match status" value="3"/>
</dbReference>
<dbReference type="PANTHER" id="PTHR23050">
    <property type="entry name" value="CALCIUM BINDING PROTEIN"/>
    <property type="match status" value="1"/>
</dbReference>
<feature type="compositionally biased region" description="Low complexity" evidence="3">
    <location>
        <begin position="19"/>
        <end position="31"/>
    </location>
</feature>
<feature type="region of interest" description="Disordered" evidence="3">
    <location>
        <begin position="15"/>
        <end position="38"/>
    </location>
</feature>
<evidence type="ECO:0000256" key="3">
    <source>
        <dbReference type="SAM" id="MobiDB-lite"/>
    </source>
</evidence>
<dbReference type="PROSITE" id="PS50222">
    <property type="entry name" value="EF_HAND_2"/>
    <property type="match status" value="4"/>
</dbReference>
<feature type="domain" description="EF-hand" evidence="4">
    <location>
        <begin position="220"/>
        <end position="255"/>
    </location>
</feature>
<proteinExistence type="predicted"/>
<evidence type="ECO:0000313" key="5">
    <source>
        <dbReference type="EMBL" id="CAE7371674.1"/>
    </source>
</evidence>
<feature type="domain" description="EF-hand" evidence="4">
    <location>
        <begin position="309"/>
        <end position="344"/>
    </location>
</feature>
<gene>
    <name evidence="5" type="primary">CML13</name>
    <name evidence="5" type="ORF">SNEC2469_LOCUS9987</name>
</gene>
<reference evidence="5" key="1">
    <citation type="submission" date="2021-02" db="EMBL/GenBank/DDBJ databases">
        <authorList>
            <person name="Dougan E. K."/>
            <person name="Rhodes N."/>
            <person name="Thang M."/>
            <person name="Chan C."/>
        </authorList>
    </citation>
    <scope>NUCLEOTIDE SEQUENCE</scope>
</reference>
<evidence type="ECO:0000256" key="2">
    <source>
        <dbReference type="ARBA" id="ARBA00022837"/>
    </source>
</evidence>
<organism evidence="5 6">
    <name type="scientific">Symbiodinium necroappetens</name>
    <dbReference type="NCBI Taxonomy" id="1628268"/>
    <lineage>
        <taxon>Eukaryota</taxon>
        <taxon>Sar</taxon>
        <taxon>Alveolata</taxon>
        <taxon>Dinophyceae</taxon>
        <taxon>Suessiales</taxon>
        <taxon>Symbiodiniaceae</taxon>
        <taxon>Symbiodinium</taxon>
    </lineage>
</organism>
<dbReference type="GO" id="GO:0005509">
    <property type="term" value="F:calcium ion binding"/>
    <property type="evidence" value="ECO:0007669"/>
    <property type="project" value="InterPro"/>
</dbReference>
<evidence type="ECO:0000313" key="6">
    <source>
        <dbReference type="Proteomes" id="UP000601435"/>
    </source>
</evidence>
<dbReference type="SMART" id="SM00054">
    <property type="entry name" value="EFh"/>
    <property type="match status" value="4"/>
</dbReference>
<protein>
    <submittedName>
        <fullName evidence="5">CML13 protein</fullName>
    </submittedName>
</protein>
<dbReference type="OrthoDB" id="26525at2759"/>